<dbReference type="InterPro" id="IPR012942">
    <property type="entry name" value="SRR1-like"/>
</dbReference>
<gene>
    <name evidence="2" type="ORF">AWRI4619_LOCUS8237</name>
</gene>
<protein>
    <recommendedName>
        <fullName evidence="1">SRR1-like domain-containing protein</fullName>
    </recommendedName>
</protein>
<dbReference type="AlphaFoldDB" id="A0A9N8JT29"/>
<evidence type="ECO:0000313" key="3">
    <source>
        <dbReference type="Proteomes" id="UP000716446"/>
    </source>
</evidence>
<dbReference type="EMBL" id="CAIJEN010000014">
    <property type="protein sequence ID" value="CAD0094139.1"/>
    <property type="molecule type" value="Genomic_DNA"/>
</dbReference>
<feature type="domain" description="SRR1-like" evidence="1">
    <location>
        <begin position="3"/>
        <end position="141"/>
    </location>
</feature>
<accession>A0A9N8JT29</accession>
<name>A0A9N8JT29_9PEZI</name>
<dbReference type="Proteomes" id="UP000716446">
    <property type="component" value="Unassembled WGS sequence"/>
</dbReference>
<sequence>MSNVQTMICLGLGKREPQRKSQRTNCFDVQYSAFVYMWEKVDEKWRDECASRGINYEPVKRYLQDPDFDMETTYLLRSIPRQTDPTTNNIISDPAASDMLRNNKDTFVFAPHLNCNIWPDFLALRPQVFIGNSPNATSGRDQAYIETYIQESAVRNSSEVGPRFRALQNGFSATDTEYRQTVLDQGPVDPEHLAGLTIYQR</sequence>
<evidence type="ECO:0000259" key="1">
    <source>
        <dbReference type="Pfam" id="PF07985"/>
    </source>
</evidence>
<evidence type="ECO:0000313" key="2">
    <source>
        <dbReference type="EMBL" id="CAD0094139.1"/>
    </source>
</evidence>
<reference evidence="2" key="1">
    <citation type="submission" date="2020-06" db="EMBL/GenBank/DDBJ databases">
        <authorList>
            <person name="Onetto C."/>
        </authorList>
    </citation>
    <scope>NUCLEOTIDE SEQUENCE</scope>
</reference>
<dbReference type="Pfam" id="PF07985">
    <property type="entry name" value="SRR1"/>
    <property type="match status" value="1"/>
</dbReference>
<keyword evidence="3" id="KW-1185">Reference proteome</keyword>
<comment type="caution">
    <text evidence="2">The sequence shown here is derived from an EMBL/GenBank/DDBJ whole genome shotgun (WGS) entry which is preliminary data.</text>
</comment>
<organism evidence="2 3">
    <name type="scientific">Aureobasidium vineae</name>
    <dbReference type="NCBI Taxonomy" id="2773715"/>
    <lineage>
        <taxon>Eukaryota</taxon>
        <taxon>Fungi</taxon>
        <taxon>Dikarya</taxon>
        <taxon>Ascomycota</taxon>
        <taxon>Pezizomycotina</taxon>
        <taxon>Dothideomycetes</taxon>
        <taxon>Dothideomycetidae</taxon>
        <taxon>Dothideales</taxon>
        <taxon>Saccotheciaceae</taxon>
        <taxon>Aureobasidium</taxon>
    </lineage>
</organism>
<proteinExistence type="predicted"/>